<sequence>MAGDSEAQSRIRTGDYRGHVMCRGNSVSFLSTKRSQDQNHHTDSLTYIQSVRGLQGTQANNRIRIIDITNDALWVRLNPESVDRWPQLASPYIRVTRVVGEWSGGVLSVVYSVNLSAFALYLSTYITVVISLDRCVAILDPMRRNGAAQRVKIMVCFAWILSALFSIPQVS</sequence>
<keyword evidence="3 7" id="KW-0812">Transmembrane</keyword>
<evidence type="ECO:0000256" key="1">
    <source>
        <dbReference type="ARBA" id="ARBA00004651"/>
    </source>
</evidence>
<comment type="caution">
    <text evidence="9">The sequence shown here is derived from an EMBL/GenBank/DDBJ whole genome shotgun (WGS) entry which is preliminary data.</text>
</comment>
<evidence type="ECO:0000256" key="5">
    <source>
        <dbReference type="ARBA" id="ARBA00023136"/>
    </source>
</evidence>
<keyword evidence="5 7" id="KW-0472">Membrane</keyword>
<evidence type="ECO:0000256" key="4">
    <source>
        <dbReference type="ARBA" id="ARBA00022989"/>
    </source>
</evidence>
<dbReference type="PANTHER" id="PTHR24241">
    <property type="entry name" value="NEUROPEPTIDE RECEPTOR-RELATED G-PROTEIN COUPLED RECEPTOR"/>
    <property type="match status" value="1"/>
</dbReference>
<dbReference type="Gene3D" id="1.20.1070.10">
    <property type="entry name" value="Rhodopsin 7-helix transmembrane proteins"/>
    <property type="match status" value="1"/>
</dbReference>
<dbReference type="Proteomes" id="UP001283361">
    <property type="component" value="Unassembled WGS sequence"/>
</dbReference>
<evidence type="ECO:0000313" key="10">
    <source>
        <dbReference type="Proteomes" id="UP001283361"/>
    </source>
</evidence>
<organism evidence="9 10">
    <name type="scientific">Elysia crispata</name>
    <name type="common">lettuce slug</name>
    <dbReference type="NCBI Taxonomy" id="231223"/>
    <lineage>
        <taxon>Eukaryota</taxon>
        <taxon>Metazoa</taxon>
        <taxon>Spiralia</taxon>
        <taxon>Lophotrochozoa</taxon>
        <taxon>Mollusca</taxon>
        <taxon>Gastropoda</taxon>
        <taxon>Heterobranchia</taxon>
        <taxon>Euthyneura</taxon>
        <taxon>Panpulmonata</taxon>
        <taxon>Sacoglossa</taxon>
        <taxon>Placobranchoidea</taxon>
        <taxon>Plakobranchidae</taxon>
        <taxon>Elysia</taxon>
    </lineage>
</organism>
<name>A0AAE1B3X3_9GAST</name>
<dbReference type="GO" id="GO:0032870">
    <property type="term" value="P:cellular response to hormone stimulus"/>
    <property type="evidence" value="ECO:0007669"/>
    <property type="project" value="TreeGrafter"/>
</dbReference>
<dbReference type="GO" id="GO:0042277">
    <property type="term" value="F:peptide binding"/>
    <property type="evidence" value="ECO:0007669"/>
    <property type="project" value="TreeGrafter"/>
</dbReference>
<evidence type="ECO:0000313" key="9">
    <source>
        <dbReference type="EMBL" id="KAK3799053.1"/>
    </source>
</evidence>
<feature type="domain" description="G-protein coupled receptors family 1 profile" evidence="8">
    <location>
        <begin position="24"/>
        <end position="171"/>
    </location>
</feature>
<comment type="subcellular location">
    <subcellularLocation>
        <location evidence="1">Cell membrane</location>
        <topology evidence="1">Multi-pass membrane protein</topology>
    </subcellularLocation>
</comment>
<protein>
    <recommendedName>
        <fullName evidence="8">G-protein coupled receptors family 1 profile domain-containing protein</fullName>
    </recommendedName>
</protein>
<dbReference type="AlphaFoldDB" id="A0AAE1B3X3"/>
<reference evidence="9" key="1">
    <citation type="journal article" date="2023" name="G3 (Bethesda)">
        <title>A reference genome for the long-term kleptoplast-retaining sea slug Elysia crispata morphotype clarki.</title>
        <authorList>
            <person name="Eastman K.E."/>
            <person name="Pendleton A.L."/>
            <person name="Shaikh M.A."/>
            <person name="Suttiyut T."/>
            <person name="Ogas R."/>
            <person name="Tomko P."/>
            <person name="Gavelis G."/>
            <person name="Widhalm J.R."/>
            <person name="Wisecaver J.H."/>
        </authorList>
    </citation>
    <scope>NUCLEOTIDE SEQUENCE</scope>
    <source>
        <strain evidence="9">ECLA1</strain>
    </source>
</reference>
<proteinExistence type="predicted"/>
<dbReference type="InterPro" id="IPR017452">
    <property type="entry name" value="GPCR_Rhodpsn_7TM"/>
</dbReference>
<keyword evidence="10" id="KW-1185">Reference proteome</keyword>
<dbReference type="PANTHER" id="PTHR24241:SF59">
    <property type="entry name" value="ADIPOKINETIC HORMONE RECEPTOR, ISOFORM C"/>
    <property type="match status" value="1"/>
</dbReference>
<dbReference type="GO" id="GO:0004930">
    <property type="term" value="F:G protein-coupled receptor activity"/>
    <property type="evidence" value="ECO:0007669"/>
    <property type="project" value="InterPro"/>
</dbReference>
<feature type="transmembrane region" description="Helical" evidence="7">
    <location>
        <begin position="153"/>
        <end position="170"/>
    </location>
</feature>
<dbReference type="PROSITE" id="PS50262">
    <property type="entry name" value="G_PROTEIN_RECEP_F1_2"/>
    <property type="match status" value="1"/>
</dbReference>
<evidence type="ECO:0000259" key="8">
    <source>
        <dbReference type="PROSITE" id="PS50262"/>
    </source>
</evidence>
<keyword evidence="6" id="KW-0675">Receptor</keyword>
<accession>A0AAE1B3X3</accession>
<feature type="transmembrane region" description="Helical" evidence="7">
    <location>
        <begin position="109"/>
        <end position="132"/>
    </location>
</feature>
<evidence type="ECO:0000256" key="7">
    <source>
        <dbReference type="SAM" id="Phobius"/>
    </source>
</evidence>
<evidence type="ECO:0000256" key="3">
    <source>
        <dbReference type="ARBA" id="ARBA00022692"/>
    </source>
</evidence>
<evidence type="ECO:0000256" key="2">
    <source>
        <dbReference type="ARBA" id="ARBA00022475"/>
    </source>
</evidence>
<dbReference type="Pfam" id="PF00001">
    <property type="entry name" value="7tm_1"/>
    <property type="match status" value="1"/>
</dbReference>
<keyword evidence="2" id="KW-1003">Cell membrane</keyword>
<evidence type="ECO:0000256" key="6">
    <source>
        <dbReference type="ARBA" id="ARBA00023170"/>
    </source>
</evidence>
<keyword evidence="4 7" id="KW-1133">Transmembrane helix</keyword>
<dbReference type="SUPFAM" id="SSF81321">
    <property type="entry name" value="Family A G protein-coupled receptor-like"/>
    <property type="match status" value="1"/>
</dbReference>
<dbReference type="GO" id="GO:0005886">
    <property type="term" value="C:plasma membrane"/>
    <property type="evidence" value="ECO:0007669"/>
    <property type="project" value="UniProtKB-SubCell"/>
</dbReference>
<dbReference type="InterPro" id="IPR000276">
    <property type="entry name" value="GPCR_Rhodpsn"/>
</dbReference>
<gene>
    <name evidence="9" type="ORF">RRG08_051336</name>
</gene>
<dbReference type="EMBL" id="JAWDGP010000593">
    <property type="protein sequence ID" value="KAK3799053.1"/>
    <property type="molecule type" value="Genomic_DNA"/>
</dbReference>